<reference evidence="3 4" key="1">
    <citation type="submission" date="2018-10" db="EMBL/GenBank/DDBJ databases">
        <title>Draft genome sequence for the type isolate of Erwinia psidii, agent causal of bacterial blight in guava (Psidium guajava) and wilt and die-back of Eucalyptus spp.</title>
        <authorList>
            <person name="Hermenegildo P.S."/>
            <person name="Santos S.A."/>
            <person name="Guimaraes L.M.S."/>
            <person name="Vidigal P.M.P."/>
            <person name="Pereira I.C."/>
            <person name="Badel J.L."/>
            <person name="Alfenas-Zerbini P."/>
            <person name="Ferreira M.A.S.V."/>
            <person name="Alfenas A.C."/>
        </authorList>
    </citation>
    <scope>NUCLEOTIDE SEQUENCE [LARGE SCALE GENOMIC DNA]</scope>
    <source>
        <strain evidence="3 4">IBSBF 435</strain>
    </source>
</reference>
<keyword evidence="2" id="KW-0732">Signal</keyword>
<feature type="compositionally biased region" description="Basic and acidic residues" evidence="1">
    <location>
        <begin position="126"/>
        <end position="135"/>
    </location>
</feature>
<feature type="signal peptide" evidence="2">
    <location>
        <begin position="1"/>
        <end position="17"/>
    </location>
</feature>
<accession>A0A3N6SJ77</accession>
<dbReference type="RefSeq" id="WP_124233709.1">
    <property type="nucleotide sequence ID" value="NZ_RHHM01000010.1"/>
</dbReference>
<dbReference type="EMBL" id="RHHM01000010">
    <property type="protein sequence ID" value="RQM37656.1"/>
    <property type="molecule type" value="Genomic_DNA"/>
</dbReference>
<evidence type="ECO:0000313" key="4">
    <source>
        <dbReference type="Proteomes" id="UP000279457"/>
    </source>
</evidence>
<organism evidence="3 4">
    <name type="scientific">Erwinia psidii</name>
    <dbReference type="NCBI Taxonomy" id="69224"/>
    <lineage>
        <taxon>Bacteria</taxon>
        <taxon>Pseudomonadati</taxon>
        <taxon>Pseudomonadota</taxon>
        <taxon>Gammaproteobacteria</taxon>
        <taxon>Enterobacterales</taxon>
        <taxon>Erwiniaceae</taxon>
        <taxon>Erwinia</taxon>
    </lineage>
</organism>
<dbReference type="OrthoDB" id="6624210at2"/>
<dbReference type="Proteomes" id="UP000279457">
    <property type="component" value="Unassembled WGS sequence"/>
</dbReference>
<evidence type="ECO:0000256" key="2">
    <source>
        <dbReference type="SAM" id="SignalP"/>
    </source>
</evidence>
<evidence type="ECO:0000256" key="1">
    <source>
        <dbReference type="SAM" id="MobiDB-lite"/>
    </source>
</evidence>
<keyword evidence="4" id="KW-1185">Reference proteome</keyword>
<feature type="region of interest" description="Disordered" evidence="1">
    <location>
        <begin position="113"/>
        <end position="135"/>
    </location>
</feature>
<name>A0A3N6SJ77_9GAMM</name>
<dbReference type="AlphaFoldDB" id="A0A3N6SJ77"/>
<evidence type="ECO:0000313" key="3">
    <source>
        <dbReference type="EMBL" id="RQM37656.1"/>
    </source>
</evidence>
<evidence type="ECO:0008006" key="5">
    <source>
        <dbReference type="Google" id="ProtNLM"/>
    </source>
</evidence>
<feature type="chain" id="PRO_5018178112" description="C-type lysozyme inhibitor domain-containing protein" evidence="2">
    <location>
        <begin position="18"/>
        <end position="135"/>
    </location>
</feature>
<proteinExistence type="predicted"/>
<gene>
    <name evidence="3" type="ORF">EB241_14105</name>
</gene>
<protein>
    <recommendedName>
        <fullName evidence="5">C-type lysozyme inhibitor domain-containing protein</fullName>
    </recommendedName>
</protein>
<comment type="caution">
    <text evidence="3">The sequence shown here is derived from an EMBL/GenBank/DDBJ whole genome shotgun (WGS) entry which is preliminary data.</text>
</comment>
<sequence length="135" mass="14650">MMPTAVTGVLLACITFAACGSQTTPPVLNTEYQINCPGRPTMTVTNAQFGLTTVMWAGDNFQIAVGSQQSHTSDGVKVAITLFRNGDQMMVNETNRQTWFSWSGGQKLVECSRSGERENSTVTLQHTDDSPRVTS</sequence>